<evidence type="ECO:0000313" key="1">
    <source>
        <dbReference type="EMBL" id="DAE14457.1"/>
    </source>
</evidence>
<accession>A0A8S5Q6J2</accession>
<name>A0A8S5Q6J2_9CAUD</name>
<sequence>MIDEKRIPQRIYIKDYQLAECEIEGVADARINAVPYKGGSGKLCEYINVNNLWHDASEEPESDKCILIRFVDYKGNIEYGTDILAPPITWNNWVEVCKITKWCYVNNILPKGGEE</sequence>
<organism evidence="1">
    <name type="scientific">Siphoviridae sp. ctHiz26</name>
    <dbReference type="NCBI Taxonomy" id="2825423"/>
    <lineage>
        <taxon>Viruses</taxon>
        <taxon>Duplodnaviria</taxon>
        <taxon>Heunggongvirae</taxon>
        <taxon>Uroviricota</taxon>
        <taxon>Caudoviricetes</taxon>
    </lineage>
</organism>
<proteinExistence type="predicted"/>
<dbReference type="EMBL" id="BK015583">
    <property type="protein sequence ID" value="DAE14457.1"/>
    <property type="molecule type" value="Genomic_DNA"/>
</dbReference>
<reference evidence="1" key="1">
    <citation type="journal article" date="2021" name="Proc. Natl. Acad. Sci. U.S.A.">
        <title>A Catalog of Tens of Thousands of Viruses from Human Metagenomes Reveals Hidden Associations with Chronic Diseases.</title>
        <authorList>
            <person name="Tisza M.J."/>
            <person name="Buck C.B."/>
        </authorList>
    </citation>
    <scope>NUCLEOTIDE SEQUENCE</scope>
    <source>
        <strain evidence="1">CtHiz26</strain>
    </source>
</reference>
<protein>
    <submittedName>
        <fullName evidence="1">Uncharacterized protein</fullName>
    </submittedName>
</protein>